<accession>A0A0D7AR62</accession>
<dbReference type="EMBL" id="KN881627">
    <property type="protein sequence ID" value="KIY53288.1"/>
    <property type="molecule type" value="Genomic_DNA"/>
</dbReference>
<organism evidence="1 2">
    <name type="scientific">Fistulina hepatica ATCC 64428</name>
    <dbReference type="NCBI Taxonomy" id="1128425"/>
    <lineage>
        <taxon>Eukaryota</taxon>
        <taxon>Fungi</taxon>
        <taxon>Dikarya</taxon>
        <taxon>Basidiomycota</taxon>
        <taxon>Agaricomycotina</taxon>
        <taxon>Agaricomycetes</taxon>
        <taxon>Agaricomycetidae</taxon>
        <taxon>Agaricales</taxon>
        <taxon>Fistulinaceae</taxon>
        <taxon>Fistulina</taxon>
    </lineage>
</organism>
<reference evidence="1 2" key="1">
    <citation type="journal article" date="2015" name="Fungal Genet. Biol.">
        <title>Evolution of novel wood decay mechanisms in Agaricales revealed by the genome sequences of Fistulina hepatica and Cylindrobasidium torrendii.</title>
        <authorList>
            <person name="Floudas D."/>
            <person name="Held B.W."/>
            <person name="Riley R."/>
            <person name="Nagy L.G."/>
            <person name="Koehler G."/>
            <person name="Ransdell A.S."/>
            <person name="Younus H."/>
            <person name="Chow J."/>
            <person name="Chiniquy J."/>
            <person name="Lipzen A."/>
            <person name="Tritt A."/>
            <person name="Sun H."/>
            <person name="Haridas S."/>
            <person name="LaButti K."/>
            <person name="Ohm R.A."/>
            <person name="Kues U."/>
            <person name="Blanchette R.A."/>
            <person name="Grigoriev I.V."/>
            <person name="Minto R.E."/>
            <person name="Hibbett D.S."/>
        </authorList>
    </citation>
    <scope>NUCLEOTIDE SEQUENCE [LARGE SCALE GENOMIC DNA]</scope>
    <source>
        <strain evidence="1 2">ATCC 64428</strain>
    </source>
</reference>
<name>A0A0D7AR62_9AGAR</name>
<gene>
    <name evidence="1" type="ORF">FISHEDRAFT_69139</name>
</gene>
<dbReference type="AlphaFoldDB" id="A0A0D7AR62"/>
<protein>
    <submittedName>
        <fullName evidence="1">Uncharacterized protein</fullName>
    </submittedName>
</protein>
<sequence length="132" mass="15710">MSGYLRSLRGAGYMPSHEDLLRVLREKFPGEVKLHRDTYLDQHSRCIMLSASLIRSNHIATEVWAALISRSRSEKDEKIIFITKYVEDYESKPWDIKREWPEDEKDLVVKKRLLQLFGNIPLQWMQTVIEKY</sequence>
<dbReference type="Proteomes" id="UP000054144">
    <property type="component" value="Unassembled WGS sequence"/>
</dbReference>
<keyword evidence="2" id="KW-1185">Reference proteome</keyword>
<proteinExistence type="predicted"/>
<evidence type="ECO:0000313" key="1">
    <source>
        <dbReference type="EMBL" id="KIY53288.1"/>
    </source>
</evidence>
<evidence type="ECO:0000313" key="2">
    <source>
        <dbReference type="Proteomes" id="UP000054144"/>
    </source>
</evidence>